<dbReference type="EMBL" id="LZYE01000258">
    <property type="protein sequence ID" value="OFC32717.1"/>
    <property type="molecule type" value="Genomic_DNA"/>
</dbReference>
<reference evidence="1 2" key="1">
    <citation type="submission" date="2016-06" db="EMBL/GenBank/DDBJ databases">
        <title>Gene turnover analysis identifies the evolutionary adaptation of the extremophile Acidithiobacillus caldus.</title>
        <authorList>
            <person name="Zhang X."/>
        </authorList>
    </citation>
    <scope>NUCLEOTIDE SEQUENCE [LARGE SCALE GENOMIC DNA]</scope>
    <source>
        <strain evidence="1 2">DX</strain>
    </source>
</reference>
<dbReference type="AlphaFoldDB" id="A0A1E7YL73"/>
<name>A0A1E7YL73_9PROT</name>
<gene>
    <name evidence="1" type="ORF">BAE27_10335</name>
</gene>
<organism evidence="1 2">
    <name type="scientific">Acidithiobacillus caldus</name>
    <dbReference type="NCBI Taxonomy" id="33059"/>
    <lineage>
        <taxon>Bacteria</taxon>
        <taxon>Pseudomonadati</taxon>
        <taxon>Pseudomonadota</taxon>
        <taxon>Acidithiobacillia</taxon>
        <taxon>Acidithiobacillales</taxon>
        <taxon>Acidithiobacillaceae</taxon>
        <taxon>Acidithiobacillus</taxon>
    </lineage>
</organism>
<protein>
    <submittedName>
        <fullName evidence="1">Uncharacterized protein</fullName>
    </submittedName>
</protein>
<proteinExistence type="predicted"/>
<sequence>MPLTLLKAAPLLFTGHGKPECDEKDTAIDEVALEFRSLAHEFLIFQFAAETHDPFHAGPVVPGAVEEYHFTGGGQLLHITLEVPLSALFFRGFFQGHDPRPTGIEVLHEALDGATLAGGVATLENHDHPLSRLLDPGLKLEQFHLQAIFLALVLAACHAVPVGILTVPPTGIQGIVDAVLGLTQAPLGILQVVGTEVRGGGLSGLGQGIGIDPGCSRAP</sequence>
<evidence type="ECO:0000313" key="1">
    <source>
        <dbReference type="EMBL" id="OFC32717.1"/>
    </source>
</evidence>
<comment type="caution">
    <text evidence="1">The sequence shown here is derived from an EMBL/GenBank/DDBJ whole genome shotgun (WGS) entry which is preliminary data.</text>
</comment>
<dbReference type="Proteomes" id="UP000175616">
    <property type="component" value="Unassembled WGS sequence"/>
</dbReference>
<evidence type="ECO:0000313" key="2">
    <source>
        <dbReference type="Proteomes" id="UP000175616"/>
    </source>
</evidence>
<accession>A0A1E7YL73</accession>